<keyword evidence="2" id="KW-1185">Reference proteome</keyword>
<dbReference type="Gene3D" id="3.30.1490.300">
    <property type="match status" value="1"/>
</dbReference>
<organism evidence="1 2">
    <name type="scientific">Isachenkonia alkalipeptolytica</name>
    <dbReference type="NCBI Taxonomy" id="2565777"/>
    <lineage>
        <taxon>Bacteria</taxon>
        <taxon>Bacillati</taxon>
        <taxon>Bacillota</taxon>
        <taxon>Clostridia</taxon>
        <taxon>Eubacteriales</taxon>
        <taxon>Clostridiaceae</taxon>
        <taxon>Isachenkonia</taxon>
    </lineage>
</organism>
<dbReference type="InterPro" id="IPR050696">
    <property type="entry name" value="FtsA/MreB"/>
</dbReference>
<dbReference type="AlphaFoldDB" id="A0AA43XJJ8"/>
<evidence type="ECO:0008006" key="3">
    <source>
        <dbReference type="Google" id="ProtNLM"/>
    </source>
</evidence>
<dbReference type="Gene3D" id="3.30.420.40">
    <property type="match status" value="2"/>
</dbReference>
<reference evidence="1 2" key="1">
    <citation type="submission" date="2019-04" db="EMBL/GenBank/DDBJ databases">
        <title>Isachenkonia alkalipeptolytica gen. nov. sp. nov. a new anaerobic, alkiliphilic organothrophic bacterium capable to reduce synthesized ferrihydrite isolated from a soda lake.</title>
        <authorList>
            <person name="Toshchakov S.V."/>
            <person name="Zavarzina D.G."/>
            <person name="Zhilina T.N."/>
            <person name="Kostrikina N.A."/>
            <person name="Kublanov I.V."/>
        </authorList>
    </citation>
    <scope>NUCLEOTIDE SEQUENCE [LARGE SCALE GENOMIC DNA]</scope>
    <source>
        <strain evidence="1 2">Z-1701</strain>
    </source>
</reference>
<evidence type="ECO:0000313" key="1">
    <source>
        <dbReference type="EMBL" id="NBG87526.1"/>
    </source>
</evidence>
<dbReference type="Pfam" id="PF11104">
    <property type="entry name" value="PilM_2"/>
    <property type="match status" value="2"/>
</dbReference>
<accession>A0AA43XJJ8</accession>
<dbReference type="PANTHER" id="PTHR32432">
    <property type="entry name" value="CELL DIVISION PROTEIN FTSA-RELATED"/>
    <property type="match status" value="1"/>
</dbReference>
<gene>
    <name evidence="1" type="ORF">ISALK_03345</name>
</gene>
<dbReference type="Proteomes" id="UP000449710">
    <property type="component" value="Unassembled WGS sequence"/>
</dbReference>
<dbReference type="EMBL" id="SUMG01000002">
    <property type="protein sequence ID" value="NBG87526.1"/>
    <property type="molecule type" value="Genomic_DNA"/>
</dbReference>
<name>A0AA43XJJ8_9CLOT</name>
<sequence>MLFKSKNQMIAIDIGTNKTKVVVGSCDAAKNGGGKNHKITVDEIFAFDTPLSEAQQPTTKTEEPVYTGSQVTEEYKPFFNELQLKTILEDELSKRKVKTDNATITIDNKPLITREMVMPKATGDKLRSMIKHEIEEYLPINVDQYLVDYRILEEVMEGDVEKYKLLVGALPRKIGKYYYDFLKSLHREPVALDTESNVISKGFERDLKINGQDVGVGGKTIAYIDIGYSNIEMNVIEKGILKFTRTLENGVKDIEENVVVEEDRGKIEEEHIGNWLQSLERMFLFFTSRETDRKIHEIYLYGGGAKLKGLSEKMEGALEIPTKVIENLDIIEFNKSCEDCPLSVYLNAILSLIRK</sequence>
<dbReference type="InterPro" id="IPR043129">
    <property type="entry name" value="ATPase_NBD"/>
</dbReference>
<dbReference type="SUPFAM" id="SSF53067">
    <property type="entry name" value="Actin-like ATPase domain"/>
    <property type="match status" value="2"/>
</dbReference>
<comment type="caution">
    <text evidence="1">The sequence shown here is derived from an EMBL/GenBank/DDBJ whole genome shotgun (WGS) entry which is preliminary data.</text>
</comment>
<dbReference type="InterPro" id="IPR005883">
    <property type="entry name" value="PilM"/>
</dbReference>
<proteinExistence type="predicted"/>
<dbReference type="PANTHER" id="PTHR32432:SF3">
    <property type="entry name" value="ETHANOLAMINE UTILIZATION PROTEIN EUTJ"/>
    <property type="match status" value="1"/>
</dbReference>
<evidence type="ECO:0000313" key="2">
    <source>
        <dbReference type="Proteomes" id="UP000449710"/>
    </source>
</evidence>
<dbReference type="RefSeq" id="WP_160719010.1">
    <property type="nucleotide sequence ID" value="NZ_SUMG01000002.1"/>
</dbReference>
<protein>
    <recommendedName>
        <fullName evidence="3">Type IV pilus assembly protein PilM</fullName>
    </recommendedName>
</protein>